<reference evidence="11" key="1">
    <citation type="submission" date="2018-06" db="EMBL/GenBank/DDBJ databases">
        <authorList>
            <person name="Zhirakovskaya E."/>
        </authorList>
    </citation>
    <scope>NUCLEOTIDE SEQUENCE</scope>
</reference>
<feature type="domain" description="MoaB/Mog" evidence="10">
    <location>
        <begin position="193"/>
        <end position="329"/>
    </location>
</feature>
<evidence type="ECO:0000256" key="5">
    <source>
        <dbReference type="ARBA" id="ARBA00022679"/>
    </source>
</evidence>
<dbReference type="Pfam" id="PF00994">
    <property type="entry name" value="MoCF_biosynth"/>
    <property type="match status" value="1"/>
</dbReference>
<dbReference type="PANTHER" id="PTHR10192">
    <property type="entry name" value="MOLYBDOPTERIN BIOSYNTHESIS PROTEIN"/>
    <property type="match status" value="1"/>
</dbReference>
<evidence type="ECO:0000256" key="9">
    <source>
        <dbReference type="ARBA" id="ARBA00047317"/>
    </source>
</evidence>
<evidence type="ECO:0000259" key="10">
    <source>
        <dbReference type="SMART" id="SM00852"/>
    </source>
</evidence>
<gene>
    <name evidence="11" type="ORF">MNBD_GAMMA18-329</name>
</gene>
<protein>
    <recommendedName>
        <fullName evidence="3">molybdopterin molybdotransferase</fullName>
        <ecNumber evidence="3">2.10.1.1</ecNumber>
    </recommendedName>
</protein>
<evidence type="ECO:0000256" key="6">
    <source>
        <dbReference type="ARBA" id="ARBA00022723"/>
    </source>
</evidence>
<evidence type="ECO:0000313" key="11">
    <source>
        <dbReference type="EMBL" id="VAW86486.1"/>
    </source>
</evidence>
<dbReference type="InterPro" id="IPR001453">
    <property type="entry name" value="MoaB/Mog_dom"/>
</dbReference>
<dbReference type="Gene3D" id="3.90.105.10">
    <property type="entry name" value="Molybdopterin biosynthesis moea protein, domain 2"/>
    <property type="match status" value="1"/>
</dbReference>
<keyword evidence="8" id="KW-0501">Molybdenum cofactor biosynthesis</keyword>
<dbReference type="Gene3D" id="3.40.980.10">
    <property type="entry name" value="MoaB/Mog-like domain"/>
    <property type="match status" value="1"/>
</dbReference>
<keyword evidence="7" id="KW-0460">Magnesium</keyword>
<dbReference type="SUPFAM" id="SSF63882">
    <property type="entry name" value="MoeA N-terminal region -like"/>
    <property type="match status" value="1"/>
</dbReference>
<dbReference type="InterPro" id="IPR036688">
    <property type="entry name" value="MoeA_C_domain_IV_sf"/>
</dbReference>
<dbReference type="InterPro" id="IPR005111">
    <property type="entry name" value="MoeA_C_domain_IV"/>
</dbReference>
<comment type="cofactor">
    <cofactor evidence="1">
        <name>Mg(2+)</name>
        <dbReference type="ChEBI" id="CHEBI:18420"/>
    </cofactor>
</comment>
<evidence type="ECO:0000256" key="1">
    <source>
        <dbReference type="ARBA" id="ARBA00001946"/>
    </source>
</evidence>
<keyword evidence="4" id="KW-0500">Molybdenum</keyword>
<proteinExistence type="predicted"/>
<dbReference type="GO" id="GO:0006777">
    <property type="term" value="P:Mo-molybdopterin cofactor biosynthetic process"/>
    <property type="evidence" value="ECO:0007669"/>
    <property type="project" value="UniProtKB-KW"/>
</dbReference>
<dbReference type="NCBIfam" id="TIGR00177">
    <property type="entry name" value="molyb_syn"/>
    <property type="match status" value="1"/>
</dbReference>
<comment type="pathway">
    <text evidence="2">Cofactor biosynthesis; molybdopterin biosynthesis.</text>
</comment>
<dbReference type="CDD" id="cd00887">
    <property type="entry name" value="MoeA"/>
    <property type="match status" value="1"/>
</dbReference>
<dbReference type="Gene3D" id="2.170.190.11">
    <property type="entry name" value="Molybdopterin biosynthesis moea protein, domain 3"/>
    <property type="match status" value="1"/>
</dbReference>
<comment type="catalytic activity">
    <reaction evidence="9">
        <text>adenylyl-molybdopterin + molybdate = Mo-molybdopterin + AMP + H(+)</text>
        <dbReference type="Rhea" id="RHEA:35047"/>
        <dbReference type="ChEBI" id="CHEBI:15378"/>
        <dbReference type="ChEBI" id="CHEBI:36264"/>
        <dbReference type="ChEBI" id="CHEBI:62727"/>
        <dbReference type="ChEBI" id="CHEBI:71302"/>
        <dbReference type="ChEBI" id="CHEBI:456215"/>
        <dbReference type="EC" id="2.10.1.1"/>
    </reaction>
</comment>
<evidence type="ECO:0000256" key="4">
    <source>
        <dbReference type="ARBA" id="ARBA00022505"/>
    </source>
</evidence>
<keyword evidence="5 11" id="KW-0808">Transferase</keyword>
<dbReference type="InterPro" id="IPR036135">
    <property type="entry name" value="MoeA_linker/N_sf"/>
</dbReference>
<dbReference type="Pfam" id="PF03454">
    <property type="entry name" value="MoeA_C"/>
    <property type="match status" value="1"/>
</dbReference>
<dbReference type="SUPFAM" id="SSF63867">
    <property type="entry name" value="MoeA C-terminal domain-like"/>
    <property type="match status" value="1"/>
</dbReference>
<dbReference type="InterPro" id="IPR038987">
    <property type="entry name" value="MoeA-like"/>
</dbReference>
<evidence type="ECO:0000256" key="3">
    <source>
        <dbReference type="ARBA" id="ARBA00013269"/>
    </source>
</evidence>
<dbReference type="InterPro" id="IPR005110">
    <property type="entry name" value="MoeA_linker/N"/>
</dbReference>
<sequence length="412" mass="44610">MSKLEKTMDICEESARKLLRVEEALALFLSHAEPITSQESIATQQALGRVLAESIDAPFDVPTIDNSAMDGYAICLNELENNAAQRLRVSQLIPAGAALCALQPGSCARIFTGAAVPTGSDTVIPQEACEIDGGWIIFPRQIEKGANIRRQGEEVSKGDRLLSKGEKIRAQELGLIATLGIAKVTVTRRLKVAIFSTGDELTPLGKPLASGHIYDSNRYILRALLENQGYDVVDLGVIPDQLQATCDTLCEAAKSDLIITSGGVSVGDEDHVKTAVAQLGKIESWRMAIKPGKPLAFGHVNDTPFFGLPGNPVATFITFCLFARPYLQKMQGVQNTTPLSIPLPAGFNRKPSKRREYLRANIENGKVVPLKQQGSAMLTSLTQSEGLVVVPEEQTIEEGMLLEFIPYSAYFS</sequence>
<keyword evidence="6" id="KW-0479">Metal-binding</keyword>
<dbReference type="NCBIfam" id="NF045515">
    <property type="entry name" value="Glp_gephyrin"/>
    <property type="match status" value="1"/>
</dbReference>
<dbReference type="EC" id="2.10.1.1" evidence="3"/>
<accession>A0A3B1A0V5</accession>
<dbReference type="UniPathway" id="UPA00344"/>
<organism evidence="11">
    <name type="scientific">hydrothermal vent metagenome</name>
    <dbReference type="NCBI Taxonomy" id="652676"/>
    <lineage>
        <taxon>unclassified sequences</taxon>
        <taxon>metagenomes</taxon>
        <taxon>ecological metagenomes</taxon>
    </lineage>
</organism>
<evidence type="ECO:0000256" key="8">
    <source>
        <dbReference type="ARBA" id="ARBA00023150"/>
    </source>
</evidence>
<evidence type="ECO:0000256" key="7">
    <source>
        <dbReference type="ARBA" id="ARBA00022842"/>
    </source>
</evidence>
<dbReference type="SUPFAM" id="SSF53218">
    <property type="entry name" value="Molybdenum cofactor biosynthesis proteins"/>
    <property type="match status" value="1"/>
</dbReference>
<dbReference type="AlphaFoldDB" id="A0A3B1A0V5"/>
<dbReference type="InterPro" id="IPR036425">
    <property type="entry name" value="MoaB/Mog-like_dom_sf"/>
</dbReference>
<name>A0A3B1A0V5_9ZZZZ</name>
<dbReference type="SMART" id="SM00852">
    <property type="entry name" value="MoCF_biosynth"/>
    <property type="match status" value="1"/>
</dbReference>
<dbReference type="EMBL" id="UOFP01000143">
    <property type="protein sequence ID" value="VAW86486.1"/>
    <property type="molecule type" value="Genomic_DNA"/>
</dbReference>
<dbReference type="GO" id="GO:0046872">
    <property type="term" value="F:metal ion binding"/>
    <property type="evidence" value="ECO:0007669"/>
    <property type="project" value="UniProtKB-KW"/>
</dbReference>
<dbReference type="Pfam" id="PF03453">
    <property type="entry name" value="MoeA_N"/>
    <property type="match status" value="1"/>
</dbReference>
<evidence type="ECO:0000256" key="2">
    <source>
        <dbReference type="ARBA" id="ARBA00005046"/>
    </source>
</evidence>
<dbReference type="FunFam" id="3.40.980.10:FF:000004">
    <property type="entry name" value="Molybdopterin molybdenumtransferase"/>
    <property type="match status" value="1"/>
</dbReference>
<dbReference type="GO" id="GO:0061599">
    <property type="term" value="F:molybdopterin molybdotransferase activity"/>
    <property type="evidence" value="ECO:0007669"/>
    <property type="project" value="UniProtKB-EC"/>
</dbReference>
<dbReference type="PANTHER" id="PTHR10192:SF5">
    <property type="entry name" value="GEPHYRIN"/>
    <property type="match status" value="1"/>
</dbReference>
<dbReference type="GO" id="GO:0005829">
    <property type="term" value="C:cytosol"/>
    <property type="evidence" value="ECO:0007669"/>
    <property type="project" value="TreeGrafter"/>
</dbReference>
<dbReference type="Gene3D" id="2.40.340.10">
    <property type="entry name" value="MoeA, C-terminal, domain IV"/>
    <property type="match status" value="1"/>
</dbReference>